<dbReference type="RefSeq" id="WP_114835188.1">
    <property type="nucleotide sequence ID" value="NZ_LR699116.1"/>
</dbReference>
<evidence type="ECO:0000259" key="7">
    <source>
        <dbReference type="Pfam" id="PF00460"/>
    </source>
</evidence>
<evidence type="ECO:0000259" key="9">
    <source>
        <dbReference type="Pfam" id="PF22638"/>
    </source>
</evidence>
<keyword evidence="10" id="KW-0969">Cilium</keyword>
<dbReference type="PANTHER" id="PTHR30033:SF1">
    <property type="entry name" value="FLAGELLAR HOOK-ASSOCIATED PROTEIN 1"/>
    <property type="match status" value="1"/>
</dbReference>
<comment type="similarity">
    <text evidence="3">Belongs to the flagella basal body rod proteins family.</text>
</comment>
<protein>
    <recommendedName>
        <fullName evidence="4">Flagellar hook-associated protein 1</fullName>
    </recommendedName>
</protein>
<dbReference type="GO" id="GO:0044780">
    <property type="term" value="P:bacterial-type flagellum assembly"/>
    <property type="evidence" value="ECO:0007669"/>
    <property type="project" value="InterPro"/>
</dbReference>
<dbReference type="OrthoDB" id="9802553at2"/>
<dbReference type="InterPro" id="IPR002371">
    <property type="entry name" value="FlgK"/>
</dbReference>
<name>A0A370G840_9COXI</name>
<feature type="domain" description="Flagellar basal body rod protein N-terminal" evidence="7">
    <location>
        <begin position="5"/>
        <end position="32"/>
    </location>
</feature>
<dbReference type="Pfam" id="PF21158">
    <property type="entry name" value="flgK_1st_1"/>
    <property type="match status" value="1"/>
</dbReference>
<feature type="domain" description="Flagellar hook-associated protein 1 D2-like" evidence="8">
    <location>
        <begin position="327"/>
        <end position="410"/>
    </location>
</feature>
<organism evidence="10 11">
    <name type="scientific">Aquicella lusitana</name>
    <dbReference type="NCBI Taxonomy" id="254246"/>
    <lineage>
        <taxon>Bacteria</taxon>
        <taxon>Pseudomonadati</taxon>
        <taxon>Pseudomonadota</taxon>
        <taxon>Gammaproteobacteria</taxon>
        <taxon>Legionellales</taxon>
        <taxon>Coxiellaceae</taxon>
        <taxon>Aquicella</taxon>
    </lineage>
</organism>
<evidence type="ECO:0000259" key="8">
    <source>
        <dbReference type="Pfam" id="PF21158"/>
    </source>
</evidence>
<evidence type="ECO:0000256" key="4">
    <source>
        <dbReference type="ARBA" id="ARBA00016244"/>
    </source>
</evidence>
<dbReference type="GO" id="GO:0005198">
    <property type="term" value="F:structural molecule activity"/>
    <property type="evidence" value="ECO:0007669"/>
    <property type="project" value="InterPro"/>
</dbReference>
<evidence type="ECO:0000313" key="10">
    <source>
        <dbReference type="EMBL" id="RDI39962.1"/>
    </source>
</evidence>
<comment type="caution">
    <text evidence="10">The sequence shown here is derived from an EMBL/GenBank/DDBJ whole genome shotgun (WGS) entry which is preliminary data.</text>
</comment>
<dbReference type="GO" id="GO:0005576">
    <property type="term" value="C:extracellular region"/>
    <property type="evidence" value="ECO:0007669"/>
    <property type="project" value="UniProtKB-SubCell"/>
</dbReference>
<dbReference type="Pfam" id="PF22638">
    <property type="entry name" value="FlgK_D1"/>
    <property type="match status" value="1"/>
</dbReference>
<comment type="subcellular location">
    <subcellularLocation>
        <location evidence="1">Bacterial flagellum</location>
    </subcellularLocation>
    <subcellularLocation>
        <location evidence="2">Secreted</location>
    </subcellularLocation>
</comment>
<evidence type="ECO:0000256" key="6">
    <source>
        <dbReference type="ARBA" id="ARBA00023143"/>
    </source>
</evidence>
<dbReference type="PANTHER" id="PTHR30033">
    <property type="entry name" value="FLAGELLAR HOOK-ASSOCIATED PROTEIN 1"/>
    <property type="match status" value="1"/>
</dbReference>
<accession>A0A370G840</accession>
<gene>
    <name evidence="10" type="ORF">C8D86_12523</name>
</gene>
<evidence type="ECO:0000256" key="2">
    <source>
        <dbReference type="ARBA" id="ARBA00004613"/>
    </source>
</evidence>
<dbReference type="EMBL" id="QQAX01000025">
    <property type="protein sequence ID" value="RDI39962.1"/>
    <property type="molecule type" value="Genomic_DNA"/>
</dbReference>
<evidence type="ECO:0000256" key="1">
    <source>
        <dbReference type="ARBA" id="ARBA00004365"/>
    </source>
</evidence>
<evidence type="ECO:0000313" key="11">
    <source>
        <dbReference type="Proteomes" id="UP000254720"/>
    </source>
</evidence>
<feature type="domain" description="Flagellar hook-associated protein FlgK helical" evidence="9">
    <location>
        <begin position="86"/>
        <end position="313"/>
    </location>
</feature>
<keyword evidence="10" id="KW-0282">Flagellum</keyword>
<dbReference type="Pfam" id="PF00460">
    <property type="entry name" value="Flg_bb_rod"/>
    <property type="match status" value="1"/>
</dbReference>
<dbReference type="Proteomes" id="UP000254720">
    <property type="component" value="Unassembled WGS sequence"/>
</dbReference>
<keyword evidence="6" id="KW-0975">Bacterial flagellum</keyword>
<keyword evidence="11" id="KW-1185">Reference proteome</keyword>
<evidence type="ECO:0000256" key="5">
    <source>
        <dbReference type="ARBA" id="ARBA00022525"/>
    </source>
</evidence>
<dbReference type="AlphaFoldDB" id="A0A370G840"/>
<dbReference type="GO" id="GO:0009424">
    <property type="term" value="C:bacterial-type flagellum hook"/>
    <property type="evidence" value="ECO:0007669"/>
    <property type="project" value="InterPro"/>
</dbReference>
<dbReference type="SUPFAM" id="SSF64518">
    <property type="entry name" value="Phase 1 flagellin"/>
    <property type="match status" value="2"/>
</dbReference>
<keyword evidence="5" id="KW-0964">Secreted</keyword>
<evidence type="ECO:0000256" key="3">
    <source>
        <dbReference type="ARBA" id="ARBA00009677"/>
    </source>
</evidence>
<dbReference type="PRINTS" id="PR01005">
    <property type="entry name" value="FLGHOOKAP1"/>
</dbReference>
<dbReference type="InterPro" id="IPR001444">
    <property type="entry name" value="Flag_bb_rod_N"/>
</dbReference>
<sequence length="654" mass="70406">MSDIMRIGISALMAYQSALNVASQNIANADTPYFSRREINFTEFPFDSGVNVSDVRRIVDETANRYAQISNSDYSKWSVYLQQLGNFEPLFDDNTTNIGKFITDTLGALQQIENNFNPNNRALFMSKLAALSQQFQNINGEINRQTQNVSLSLQTEVKQVNNLLGSLAEINREITGSGGVERPDLLDQREALVQELAKYLNFTASVDQNGKLDISLSNGMSLLSSNPPVEFVTLTDPANPTNLNIGVKNGTTTIDVTQLITSGEIAGWINYRTNGLAAAQAALGRLALAFSDKLNTQNKLGIDGNGNLGGNIFANINTASAMANRVIANSNNAGSASMTVNIDDTSQLTTSDYRLSIGASNTYVLTRLSDNTVVSSGTISSFPQAVTVDGFTINVNSGTLSAGDQYLISPTYGAANNLALAITDPSQLALGWPVTASEGTKQPGSNGTIEVKDITDTTTSDFSIPKQLNPPIEIRFTSSGGIVQYSLYNATTSTLIEGPITYDPTSGANIFPTPANYDPGYRVSISGNNIQDGDTFNIAYNTNSASDNRNARTMVQLYQQGSLLGADGRLITFNQGYNLLASDVSVKTNEAAARYETSARVREQAEERRDRISGVSLEEEALNLARYQTAYQASAQVLEIAKSVFDTIIAITRG</sequence>
<proteinExistence type="inferred from homology"/>
<reference evidence="10 11" key="1">
    <citation type="submission" date="2018-07" db="EMBL/GenBank/DDBJ databases">
        <title>Genomic Encyclopedia of Type Strains, Phase IV (KMG-IV): sequencing the most valuable type-strain genomes for metagenomic binning, comparative biology and taxonomic classification.</title>
        <authorList>
            <person name="Goeker M."/>
        </authorList>
    </citation>
    <scope>NUCLEOTIDE SEQUENCE [LARGE SCALE GENOMIC DNA]</scope>
    <source>
        <strain evidence="10 11">DSM 16500</strain>
    </source>
</reference>
<keyword evidence="10" id="KW-0966">Cell projection</keyword>
<dbReference type="InterPro" id="IPR049119">
    <property type="entry name" value="FlgK_D2-like"/>
</dbReference>
<dbReference type="InterPro" id="IPR053927">
    <property type="entry name" value="FlgK_helical"/>
</dbReference>